<evidence type="ECO:0000313" key="1">
    <source>
        <dbReference type="EMBL" id="MXQ55657.1"/>
    </source>
</evidence>
<dbReference type="AlphaFoldDB" id="A0A6I4VVW0"/>
<dbReference type="EMBL" id="WUUL01000017">
    <property type="protein sequence ID" value="MXQ55657.1"/>
    <property type="molecule type" value="Genomic_DNA"/>
</dbReference>
<sequence length="146" mass="17091">MEITHTHDLNNITLHEYNSGTMDVVAEHVDWSFNAHDDRFYFQALGGGVPVNRMEVTIRSAQYNRELRINDFYKARTLPTQDQTFAEAYGHMEAYFIIRGGRITVRNHEGKDVIYPVPENRFLHLIRKDGKWITYKLEGGMFDPKL</sequence>
<proteinExistence type="predicted"/>
<gene>
    <name evidence="1" type="ORF">GSM42_18390</name>
</gene>
<dbReference type="RefSeq" id="WP_160803010.1">
    <property type="nucleotide sequence ID" value="NZ_WUUL01000017.1"/>
</dbReference>
<accession>A0A6I4VVW0</accession>
<reference evidence="1 2" key="1">
    <citation type="submission" date="2019-12" db="EMBL/GenBank/DDBJ databases">
        <title>Whole-genome analyses of novel actinobacteria.</title>
        <authorList>
            <person name="Sahin N."/>
            <person name="Saygin H."/>
        </authorList>
    </citation>
    <scope>NUCLEOTIDE SEQUENCE [LARGE SCALE GENOMIC DNA]</scope>
    <source>
        <strain evidence="1 2">KC615</strain>
    </source>
</reference>
<evidence type="ECO:0000313" key="2">
    <source>
        <dbReference type="Proteomes" id="UP000430692"/>
    </source>
</evidence>
<dbReference type="Proteomes" id="UP000430692">
    <property type="component" value="Unassembled WGS sequence"/>
</dbReference>
<protein>
    <submittedName>
        <fullName evidence="1">Uncharacterized protein</fullName>
    </submittedName>
</protein>
<name>A0A6I4VVW0_9BACL</name>
<keyword evidence="2" id="KW-1185">Reference proteome</keyword>
<organism evidence="1 2">
    <name type="scientific">Shimazuella alba</name>
    <dbReference type="NCBI Taxonomy" id="2690964"/>
    <lineage>
        <taxon>Bacteria</taxon>
        <taxon>Bacillati</taxon>
        <taxon>Bacillota</taxon>
        <taxon>Bacilli</taxon>
        <taxon>Bacillales</taxon>
        <taxon>Thermoactinomycetaceae</taxon>
        <taxon>Shimazuella</taxon>
    </lineage>
</organism>
<comment type="caution">
    <text evidence="1">The sequence shown here is derived from an EMBL/GenBank/DDBJ whole genome shotgun (WGS) entry which is preliminary data.</text>
</comment>